<dbReference type="EMBL" id="CP138327">
    <property type="protein sequence ID" value="WXU00609.1"/>
    <property type="molecule type" value="Genomic_DNA"/>
</dbReference>
<dbReference type="FunFam" id="3.40.50.300:FF:000542">
    <property type="entry name" value="Peptide chain release factor 3"/>
    <property type="match status" value="1"/>
</dbReference>
<dbReference type="CDD" id="cd16259">
    <property type="entry name" value="RF3_III"/>
    <property type="match status" value="1"/>
</dbReference>
<evidence type="ECO:0000259" key="9">
    <source>
        <dbReference type="PROSITE" id="PS51722"/>
    </source>
</evidence>
<dbReference type="InterPro" id="IPR038467">
    <property type="entry name" value="RF3_dom_3_sf"/>
</dbReference>
<feature type="binding site" evidence="8">
    <location>
        <begin position="14"/>
        <end position="21"/>
    </location>
    <ligand>
        <name>GTP</name>
        <dbReference type="ChEBI" id="CHEBI:37565"/>
    </ligand>
</feature>
<dbReference type="SUPFAM" id="SSF52540">
    <property type="entry name" value="P-loop containing nucleoside triphosphate hydrolases"/>
    <property type="match status" value="1"/>
</dbReference>
<dbReference type="Gene3D" id="3.40.50.300">
    <property type="entry name" value="P-loop containing nucleotide triphosphate hydrolases"/>
    <property type="match status" value="2"/>
</dbReference>
<evidence type="ECO:0000256" key="6">
    <source>
        <dbReference type="ARBA" id="ARBA00023134"/>
    </source>
</evidence>
<dbReference type="Pfam" id="PF16658">
    <property type="entry name" value="RF3_C"/>
    <property type="match status" value="1"/>
</dbReference>
<dbReference type="PANTHER" id="PTHR43556">
    <property type="entry name" value="PEPTIDE CHAIN RELEASE FACTOR RF3"/>
    <property type="match status" value="1"/>
</dbReference>
<evidence type="ECO:0000256" key="7">
    <source>
        <dbReference type="ARBA" id="ARBA00073639"/>
    </source>
</evidence>
<dbReference type="InterPro" id="IPR000795">
    <property type="entry name" value="T_Tr_GTP-bd_dom"/>
</dbReference>
<feature type="binding site" evidence="8">
    <location>
        <begin position="82"/>
        <end position="86"/>
    </location>
    <ligand>
        <name>GTP</name>
        <dbReference type="ChEBI" id="CHEBI:37565"/>
    </ligand>
</feature>
<dbReference type="HAMAP" id="MF_00072">
    <property type="entry name" value="Rel_fac_3"/>
    <property type="match status" value="1"/>
</dbReference>
<dbReference type="PRINTS" id="PR00315">
    <property type="entry name" value="ELONGATNFCT"/>
</dbReference>
<organism evidence="10">
    <name type="scientific">Catillopecten margaritatus gill symbiont</name>
    <dbReference type="NCBI Taxonomy" id="3083288"/>
    <lineage>
        <taxon>Bacteria</taxon>
        <taxon>Pseudomonadati</taxon>
        <taxon>Pseudomonadota</taxon>
        <taxon>Gammaproteobacteria</taxon>
        <taxon>sulfur-oxidizing symbionts</taxon>
    </lineage>
</organism>
<evidence type="ECO:0000313" key="10">
    <source>
        <dbReference type="EMBL" id="WXU00609.1"/>
    </source>
</evidence>
<dbReference type="GO" id="GO:0005829">
    <property type="term" value="C:cytosol"/>
    <property type="evidence" value="ECO:0007669"/>
    <property type="project" value="TreeGrafter"/>
</dbReference>
<dbReference type="AlphaFoldDB" id="A0AAU6PIN7"/>
<comment type="subcellular location">
    <subcellularLocation>
        <location evidence="1 8">Cytoplasm</location>
    </subcellularLocation>
</comment>
<feature type="domain" description="Tr-type G" evidence="9">
    <location>
        <begin position="5"/>
        <end position="274"/>
    </location>
</feature>
<dbReference type="InterPro" id="IPR004548">
    <property type="entry name" value="PrfC"/>
</dbReference>
<gene>
    <name evidence="8 10" type="primary">prfC</name>
    <name evidence="10" type="ORF">Ctma_1335</name>
</gene>
<dbReference type="InterPro" id="IPR041732">
    <property type="entry name" value="RF3_GTP-bd"/>
</dbReference>
<accession>A0AAU6PIN7</accession>
<keyword evidence="3 8" id="KW-0963">Cytoplasm</keyword>
<keyword evidence="6 8" id="KW-0342">GTP-binding</keyword>
<dbReference type="FunFam" id="3.30.70.3280:FF:000001">
    <property type="entry name" value="Peptide chain release factor 3"/>
    <property type="match status" value="1"/>
</dbReference>
<evidence type="ECO:0000256" key="4">
    <source>
        <dbReference type="ARBA" id="ARBA00022741"/>
    </source>
</evidence>
<evidence type="ECO:0000256" key="8">
    <source>
        <dbReference type="HAMAP-Rule" id="MF_00072"/>
    </source>
</evidence>
<name>A0AAU6PIN7_9GAMM</name>
<dbReference type="InterPro" id="IPR035647">
    <property type="entry name" value="EFG_III/V"/>
</dbReference>
<dbReference type="InterPro" id="IPR031157">
    <property type="entry name" value="G_TR_CS"/>
</dbReference>
<dbReference type="Pfam" id="PF22042">
    <property type="entry name" value="EF-G_D2"/>
    <property type="match status" value="1"/>
</dbReference>
<dbReference type="GO" id="GO:0003924">
    <property type="term" value="F:GTPase activity"/>
    <property type="evidence" value="ECO:0007669"/>
    <property type="project" value="InterPro"/>
</dbReference>
<dbReference type="CDD" id="cd04169">
    <property type="entry name" value="RF3"/>
    <property type="match status" value="1"/>
</dbReference>
<dbReference type="InterPro" id="IPR005225">
    <property type="entry name" value="Small_GTP-bd"/>
</dbReference>
<dbReference type="PROSITE" id="PS00301">
    <property type="entry name" value="G_TR_1"/>
    <property type="match status" value="1"/>
</dbReference>
<sequence length="522" mass="57993">MSEVSKRRTFAIISHPDAGKTTVTEKLLLYAGAIKTAGSVKARKASTHATSDWMEMEKERGISITSSIMQFDYDNHIINLLDTPGHEDFSEDTYRTLTAVDSALMVIDVAKGVEMRTIKLMEVCRLRDTPILTFINKLDREGKAPIDLMDEVETVLNIECAPITWPIGMGKAFKGVVHLLEDKVYLYEAGKNSEIGEEIIIKGVDNPELDEILGADVVLEMREEVELIRETTTPFNVNQFLTGKQTPVFFGSAISNFGIQNLLDGFLKYAPTPKNRESNVREVKPDEGKLTGFVFKIQANMDPKHHDRLAFMRIVSGEYKKGMKVLQVATGKQIKIANAVTFMSRERSSAEVAYAGDVIGIHNHGGISIGDTFTQGEKLSFKGIPNFAPELFRRAVLKDPLKAKALQKGLDQLSEEGATQVFRPLINNSQILGAVGILQFDVVAHRLKYEYSVDCQFETIAVATARWITGDEKDIEQLKIKAGNNVAIDSAGVLTYLAPSMVNLQLTQERHPNIIFSATREH</sequence>
<dbReference type="Pfam" id="PF00009">
    <property type="entry name" value="GTP_EFTU"/>
    <property type="match status" value="1"/>
</dbReference>
<dbReference type="GO" id="GO:0006449">
    <property type="term" value="P:regulation of translational termination"/>
    <property type="evidence" value="ECO:0007669"/>
    <property type="project" value="UniProtKB-UniRule"/>
</dbReference>
<dbReference type="InterPro" id="IPR027417">
    <property type="entry name" value="P-loop_NTPase"/>
</dbReference>
<feature type="binding site" evidence="8">
    <location>
        <begin position="136"/>
        <end position="139"/>
    </location>
    <ligand>
        <name>GTP</name>
        <dbReference type="ChEBI" id="CHEBI:37565"/>
    </ligand>
</feature>
<comment type="similarity">
    <text evidence="2 8">Belongs to the TRAFAC class translation factor GTPase superfamily. Classic translation factor GTPase family. PrfC subfamily.</text>
</comment>
<protein>
    <recommendedName>
        <fullName evidence="7 8">Peptide chain release factor 3</fullName>
        <shortName evidence="8">RF-3</shortName>
    </recommendedName>
</protein>
<reference evidence="10" key="1">
    <citation type="submission" date="2023-10" db="EMBL/GenBank/DDBJ databases">
        <title>The first scallop-associated chemosynthetic bacterial symbiont.</title>
        <authorList>
            <person name="Lin Y.-T."/>
            <person name="Sun J."/>
            <person name="Ip J.C.-H."/>
            <person name="He X."/>
            <person name="Gao Z.-M."/>
            <person name="Perez M."/>
            <person name="Xu T."/>
            <person name="Qian P.-Y."/>
            <person name="Qiu J.-W."/>
        </authorList>
    </citation>
    <scope>NUCLEOTIDE SEQUENCE</scope>
    <source>
        <strain evidence="10">Gill1</strain>
    </source>
</reference>
<dbReference type="PANTHER" id="PTHR43556:SF2">
    <property type="entry name" value="PEPTIDE CHAIN RELEASE FACTOR RF3"/>
    <property type="match status" value="1"/>
</dbReference>
<dbReference type="NCBIfam" id="NF001964">
    <property type="entry name" value="PRK00741.1"/>
    <property type="match status" value="1"/>
</dbReference>
<dbReference type="GO" id="GO:0016149">
    <property type="term" value="F:translation release factor activity, codon specific"/>
    <property type="evidence" value="ECO:0007669"/>
    <property type="project" value="UniProtKB-UniRule"/>
</dbReference>
<dbReference type="GO" id="GO:0005525">
    <property type="term" value="F:GTP binding"/>
    <property type="evidence" value="ECO:0007669"/>
    <property type="project" value="UniProtKB-UniRule"/>
</dbReference>
<dbReference type="GO" id="GO:0097216">
    <property type="term" value="F:guanosine tetraphosphate binding"/>
    <property type="evidence" value="ECO:0007669"/>
    <property type="project" value="UniProtKB-ARBA"/>
</dbReference>
<evidence type="ECO:0000256" key="2">
    <source>
        <dbReference type="ARBA" id="ARBA00009978"/>
    </source>
</evidence>
<dbReference type="PROSITE" id="PS51722">
    <property type="entry name" value="G_TR_2"/>
    <property type="match status" value="1"/>
</dbReference>
<keyword evidence="4 8" id="KW-0547">Nucleotide-binding</keyword>
<dbReference type="NCBIfam" id="TIGR00503">
    <property type="entry name" value="prfC"/>
    <property type="match status" value="1"/>
</dbReference>
<dbReference type="InterPro" id="IPR009000">
    <property type="entry name" value="Transl_B-barrel_sf"/>
</dbReference>
<keyword evidence="5 8" id="KW-0648">Protein biosynthesis</keyword>
<dbReference type="GO" id="GO:0016150">
    <property type="term" value="F:translation release factor activity, codon nonspecific"/>
    <property type="evidence" value="ECO:0007669"/>
    <property type="project" value="TreeGrafter"/>
</dbReference>
<evidence type="ECO:0000256" key="1">
    <source>
        <dbReference type="ARBA" id="ARBA00004496"/>
    </source>
</evidence>
<dbReference type="NCBIfam" id="TIGR00231">
    <property type="entry name" value="small_GTP"/>
    <property type="match status" value="1"/>
</dbReference>
<dbReference type="InterPro" id="IPR053905">
    <property type="entry name" value="EF-G-like_DII"/>
</dbReference>
<evidence type="ECO:0000256" key="5">
    <source>
        <dbReference type="ARBA" id="ARBA00022917"/>
    </source>
</evidence>
<evidence type="ECO:0000256" key="3">
    <source>
        <dbReference type="ARBA" id="ARBA00022490"/>
    </source>
</evidence>
<proteinExistence type="inferred from homology"/>
<dbReference type="SUPFAM" id="SSF54980">
    <property type="entry name" value="EF-G C-terminal domain-like"/>
    <property type="match status" value="1"/>
</dbReference>
<dbReference type="SUPFAM" id="SSF50447">
    <property type="entry name" value="Translation proteins"/>
    <property type="match status" value="1"/>
</dbReference>
<comment type="function">
    <text evidence="8">Increases the formation of ribosomal termination complexes and stimulates activities of RF-1 and RF-2. It binds guanine nucleotides and has strong preference for UGA stop codons. It may interact directly with the ribosome. The stimulation of RF-1 and RF-2 is significantly reduced by GTP and GDP, but not by GMP.</text>
</comment>
<dbReference type="InterPro" id="IPR032090">
    <property type="entry name" value="RF3_C"/>
</dbReference>
<dbReference type="Gene3D" id="3.30.70.3280">
    <property type="entry name" value="Peptide chain release factor 3, domain III"/>
    <property type="match status" value="1"/>
</dbReference>